<dbReference type="PANTHER" id="PTHR16193">
    <property type="entry name" value="TETRATRICOPEPTIDE REPEAT PROTEIN 27"/>
    <property type="match status" value="1"/>
</dbReference>
<keyword evidence="5" id="KW-0677">Repeat</keyword>
<comment type="subcellular location">
    <subcellularLocation>
        <location evidence="1">Cytoplasm</location>
    </subcellularLocation>
</comment>
<dbReference type="Proteomes" id="UP000759131">
    <property type="component" value="Unassembled WGS sequence"/>
</dbReference>
<keyword evidence="8" id="KW-1185">Reference proteome</keyword>
<dbReference type="GO" id="GO:0032259">
    <property type="term" value="P:methylation"/>
    <property type="evidence" value="ECO:0007669"/>
    <property type="project" value="UniProtKB-KW"/>
</dbReference>
<evidence type="ECO:0000256" key="2">
    <source>
        <dbReference type="ARBA" id="ARBA00022490"/>
    </source>
</evidence>
<dbReference type="EMBL" id="OC891974">
    <property type="protein sequence ID" value="CAD7646644.1"/>
    <property type="molecule type" value="Genomic_DNA"/>
</dbReference>
<dbReference type="GO" id="GO:0008168">
    <property type="term" value="F:methyltransferase activity"/>
    <property type="evidence" value="ECO:0007669"/>
    <property type="project" value="UniProtKB-KW"/>
</dbReference>
<evidence type="ECO:0000313" key="8">
    <source>
        <dbReference type="Proteomes" id="UP000759131"/>
    </source>
</evidence>
<dbReference type="InterPro" id="IPR041370">
    <property type="entry name" value="Mlase_EEF1AKMT1/ZCCHC4"/>
</dbReference>
<sequence length="290" mass="32595">IGAFAEAIQSWHRLIDIKNQYIDDKIAGILVNALCEGIVDRNGESTAKLAVKMQELFGRIAATSSGSTTIWRLYAKLLINNKEKDIEKVIQCLQKCHRNAVQTNDWQKEPKLIVETLKHCLLLADEYHECAVLDTTKALRVLSSSKLAINSVVVLVEKTRGDWSQTKPKCGSSDGVTITTTTHALQCDRNMSSETTEETVDPDLVLSEHTLNALKEFYEETNRKLEAEDDTKLTDIEENWQLSQFWYTEDTARYLCDEVMHALGVSDDPKTAPIKRSIACISCPTLFDAL</sequence>
<dbReference type="EMBL" id="CAJPIZ010037399">
    <property type="protein sequence ID" value="CAG2121124.1"/>
    <property type="molecule type" value="Genomic_DNA"/>
</dbReference>
<dbReference type="OrthoDB" id="206354at2759"/>
<gene>
    <name evidence="7" type="ORF">OSB1V03_LOCUS21070</name>
</gene>
<evidence type="ECO:0000256" key="4">
    <source>
        <dbReference type="ARBA" id="ARBA00022679"/>
    </source>
</evidence>
<reference evidence="7" key="1">
    <citation type="submission" date="2020-11" db="EMBL/GenBank/DDBJ databases">
        <authorList>
            <person name="Tran Van P."/>
        </authorList>
    </citation>
    <scope>NUCLEOTIDE SEQUENCE</scope>
</reference>
<evidence type="ECO:0000256" key="6">
    <source>
        <dbReference type="ARBA" id="ARBA00022803"/>
    </source>
</evidence>
<dbReference type="AlphaFoldDB" id="A0A7R9LRS0"/>
<keyword evidence="2" id="KW-0963">Cytoplasm</keyword>
<dbReference type="GO" id="GO:0005737">
    <property type="term" value="C:cytoplasm"/>
    <property type="evidence" value="ECO:0007669"/>
    <property type="project" value="UniProtKB-SubCell"/>
</dbReference>
<evidence type="ECO:0000256" key="1">
    <source>
        <dbReference type="ARBA" id="ARBA00004496"/>
    </source>
</evidence>
<organism evidence="7">
    <name type="scientific">Medioppia subpectinata</name>
    <dbReference type="NCBI Taxonomy" id="1979941"/>
    <lineage>
        <taxon>Eukaryota</taxon>
        <taxon>Metazoa</taxon>
        <taxon>Ecdysozoa</taxon>
        <taxon>Arthropoda</taxon>
        <taxon>Chelicerata</taxon>
        <taxon>Arachnida</taxon>
        <taxon>Acari</taxon>
        <taxon>Acariformes</taxon>
        <taxon>Sarcoptiformes</taxon>
        <taxon>Oribatida</taxon>
        <taxon>Brachypylina</taxon>
        <taxon>Oppioidea</taxon>
        <taxon>Oppiidae</taxon>
        <taxon>Medioppia</taxon>
    </lineage>
</organism>
<keyword evidence="6" id="KW-0802">TPR repeat</keyword>
<evidence type="ECO:0000256" key="5">
    <source>
        <dbReference type="ARBA" id="ARBA00022737"/>
    </source>
</evidence>
<feature type="non-terminal residue" evidence="7">
    <location>
        <position position="1"/>
    </location>
</feature>
<keyword evidence="3" id="KW-0489">Methyltransferase</keyword>
<protein>
    <submittedName>
        <fullName evidence="7">Uncharacterized protein</fullName>
    </submittedName>
</protein>
<keyword evidence="4" id="KW-0808">Transferase</keyword>
<accession>A0A7R9LRS0</accession>
<feature type="non-terminal residue" evidence="7">
    <location>
        <position position="290"/>
    </location>
</feature>
<dbReference type="Pfam" id="PF10237">
    <property type="entry name" value="N6-adenineMlase"/>
    <property type="match status" value="1"/>
</dbReference>
<evidence type="ECO:0000256" key="3">
    <source>
        <dbReference type="ARBA" id="ARBA00022603"/>
    </source>
</evidence>
<evidence type="ECO:0000313" key="7">
    <source>
        <dbReference type="EMBL" id="CAD7646644.1"/>
    </source>
</evidence>
<name>A0A7R9LRS0_9ACAR</name>
<proteinExistence type="predicted"/>
<dbReference type="InterPro" id="IPR044244">
    <property type="entry name" value="TTC27/Emw1"/>
</dbReference>
<dbReference type="PANTHER" id="PTHR16193:SF0">
    <property type="entry name" value="TETRATRICOPEPTIDE REPEAT PROTEIN 27"/>
    <property type="match status" value="1"/>
</dbReference>